<dbReference type="Proteomes" id="UP000287233">
    <property type="component" value="Chromosome"/>
</dbReference>
<dbReference type="InterPro" id="IPR051675">
    <property type="entry name" value="Endo/Exo/Phosphatase_dom_1"/>
</dbReference>
<feature type="domain" description="Helix-hairpin-helix DNA-binding motif class 1" evidence="1">
    <location>
        <begin position="26"/>
        <end position="45"/>
    </location>
</feature>
<dbReference type="Pfam" id="PF12836">
    <property type="entry name" value="HHH_3"/>
    <property type="match status" value="1"/>
</dbReference>
<dbReference type="PANTHER" id="PTHR21180">
    <property type="entry name" value="ENDONUCLEASE/EXONUCLEASE/PHOSPHATASE FAMILY DOMAIN-CONTAINING PROTEIN 1"/>
    <property type="match status" value="1"/>
</dbReference>
<dbReference type="GO" id="GO:0003677">
    <property type="term" value="F:DNA binding"/>
    <property type="evidence" value="ECO:0007669"/>
    <property type="project" value="InterPro"/>
</dbReference>
<dbReference type="EMBL" id="CP034928">
    <property type="protein sequence ID" value="QAA77059.1"/>
    <property type="molecule type" value="Genomic_DNA"/>
</dbReference>
<name>A0A410FVE6_BIPS1</name>
<proteinExistence type="predicted"/>
<organism evidence="2 3">
    <name type="scientific">Bipolaricaulis sibiricus</name>
    <dbReference type="NCBI Taxonomy" id="2501609"/>
    <lineage>
        <taxon>Bacteria</taxon>
        <taxon>Candidatus Bipolaricaulota</taxon>
        <taxon>Candidatus Bipolaricaulia</taxon>
        <taxon>Candidatus Bipolaricaulales</taxon>
        <taxon>Candidatus Bipolaricaulaceae</taxon>
        <taxon>Candidatus Bipolaricaulis</taxon>
    </lineage>
</organism>
<dbReference type="InterPro" id="IPR003583">
    <property type="entry name" value="Hlx-hairpin-Hlx_DNA-bd_motif"/>
</dbReference>
<reference evidence="3" key="1">
    <citation type="submission" date="2018-12" db="EMBL/GenBank/DDBJ databases">
        <title>Complete genome sequence of an uncultured bacterium of the candidate phylum Bipolaricaulota.</title>
        <authorList>
            <person name="Kadnikov V.V."/>
            <person name="Mardanov A.V."/>
            <person name="Beletsky A.V."/>
            <person name="Frank Y.A."/>
            <person name="Karnachuk O.V."/>
            <person name="Ravin N.V."/>
        </authorList>
    </citation>
    <scope>NUCLEOTIDE SEQUENCE [LARGE SCALE GENOMIC DNA]</scope>
</reference>
<feature type="domain" description="Helix-hairpin-helix DNA-binding motif class 1" evidence="1">
    <location>
        <begin position="56"/>
        <end position="75"/>
    </location>
</feature>
<gene>
    <name evidence="2" type="ORF">BIP78_1293</name>
</gene>
<evidence type="ECO:0000313" key="3">
    <source>
        <dbReference type="Proteomes" id="UP000287233"/>
    </source>
</evidence>
<dbReference type="GO" id="GO:0006281">
    <property type="term" value="P:DNA repair"/>
    <property type="evidence" value="ECO:0007669"/>
    <property type="project" value="InterPro"/>
</dbReference>
<evidence type="ECO:0000313" key="2">
    <source>
        <dbReference type="EMBL" id="QAA77059.1"/>
    </source>
</evidence>
<dbReference type="AlphaFoldDB" id="A0A410FVE6"/>
<dbReference type="NCBIfam" id="TIGR00426">
    <property type="entry name" value="competence protein ComEA helix-hairpin-helix repeat region"/>
    <property type="match status" value="1"/>
</dbReference>
<accession>A0A410FVE6</accession>
<sequence>MDIAATVIAIEFRLPGPININTAPAERLQELPGIGPALAARIVAFREEHGPFDTIEDLTHVPGIGPRTLDAVRDLITVVDER</sequence>
<dbReference type="InterPro" id="IPR004509">
    <property type="entry name" value="Competence_ComEA_HhH"/>
</dbReference>
<dbReference type="KEGG" id="bih:BIP78_1293"/>
<evidence type="ECO:0000259" key="1">
    <source>
        <dbReference type="SMART" id="SM00278"/>
    </source>
</evidence>
<dbReference type="InterPro" id="IPR010994">
    <property type="entry name" value="RuvA_2-like"/>
</dbReference>
<dbReference type="GO" id="GO:0015628">
    <property type="term" value="P:protein secretion by the type II secretion system"/>
    <property type="evidence" value="ECO:0007669"/>
    <property type="project" value="TreeGrafter"/>
</dbReference>
<dbReference type="SMART" id="SM00278">
    <property type="entry name" value="HhH1"/>
    <property type="match status" value="2"/>
</dbReference>
<dbReference type="GO" id="GO:0015627">
    <property type="term" value="C:type II protein secretion system complex"/>
    <property type="evidence" value="ECO:0007669"/>
    <property type="project" value="TreeGrafter"/>
</dbReference>
<dbReference type="Gene3D" id="1.10.150.320">
    <property type="entry name" value="Photosystem II 12 kDa extrinsic protein"/>
    <property type="match status" value="1"/>
</dbReference>
<protein>
    <recommendedName>
        <fullName evidence="1">Helix-hairpin-helix DNA-binding motif class 1 domain-containing protein</fullName>
    </recommendedName>
</protein>
<dbReference type="PANTHER" id="PTHR21180:SF32">
    <property type="entry name" value="ENDONUCLEASE_EXONUCLEASE_PHOSPHATASE FAMILY DOMAIN-CONTAINING PROTEIN 1"/>
    <property type="match status" value="1"/>
</dbReference>
<dbReference type="SUPFAM" id="SSF47781">
    <property type="entry name" value="RuvA domain 2-like"/>
    <property type="match status" value="1"/>
</dbReference>